<reference evidence="3 4" key="1">
    <citation type="submission" date="2018-04" db="EMBL/GenBank/DDBJ databases">
        <authorList>
            <person name="Zhang X."/>
            <person name="Yuan J."/>
            <person name="Li F."/>
            <person name="Xiang J."/>
        </authorList>
    </citation>
    <scope>NUCLEOTIDE SEQUENCE [LARGE SCALE GENOMIC DNA]</scope>
    <source>
        <tissue evidence="3">Muscle</tissue>
    </source>
</reference>
<proteinExistence type="predicted"/>
<feature type="domain" description="MAM" evidence="2">
    <location>
        <begin position="67"/>
        <end position="236"/>
    </location>
</feature>
<feature type="region of interest" description="Disordered" evidence="1">
    <location>
        <begin position="31"/>
        <end position="61"/>
    </location>
</feature>
<comment type="caution">
    <text evidence="3">The sequence shown here is derived from an EMBL/GenBank/DDBJ whole genome shotgun (WGS) entry which is preliminary data.</text>
</comment>
<feature type="domain" description="MAM" evidence="2">
    <location>
        <begin position="601"/>
        <end position="756"/>
    </location>
</feature>
<evidence type="ECO:0000259" key="2">
    <source>
        <dbReference type="PROSITE" id="PS50060"/>
    </source>
</evidence>
<dbReference type="SUPFAM" id="SSF49899">
    <property type="entry name" value="Concanavalin A-like lectins/glucanases"/>
    <property type="match status" value="6"/>
</dbReference>
<dbReference type="SMART" id="SM00137">
    <property type="entry name" value="MAM"/>
    <property type="match status" value="6"/>
</dbReference>
<dbReference type="CDD" id="cd06263">
    <property type="entry name" value="MAM"/>
    <property type="match status" value="5"/>
</dbReference>
<dbReference type="PROSITE" id="PS50060">
    <property type="entry name" value="MAM_2"/>
    <property type="match status" value="6"/>
</dbReference>
<name>A0A3R7PBW7_PENVA</name>
<dbReference type="Gene3D" id="2.60.120.200">
    <property type="match status" value="6"/>
</dbReference>
<feature type="domain" description="MAM" evidence="2">
    <location>
        <begin position="240"/>
        <end position="402"/>
    </location>
</feature>
<dbReference type="Proteomes" id="UP000283509">
    <property type="component" value="Unassembled WGS sequence"/>
</dbReference>
<dbReference type="OrthoDB" id="6107927at2759"/>
<gene>
    <name evidence="3" type="ORF">C7M84_021445</name>
</gene>
<feature type="domain" description="MAM" evidence="2">
    <location>
        <begin position="916"/>
        <end position="1070"/>
    </location>
</feature>
<sequence length="1122" mass="122949">MPPSAEGQTWTKSPTRCRSYRVLNFKTDTMIASSSVTPPDAAPAQLPPSSLSPETTTPGPVIPPAVLKCDFEDAEKPLCDFKQDSGEYDGLWNRVDASSPPSPLHPGVDHTLHTGAGHYIAAGMQEGSPYNQTTARLKTPRMDNTLEYCLTFFLHHIGDRPPPLIVNVEAWDGPQQVELLRRESSLHDTWVFVERDIPAGFIEANFLISIEARLSTYQDGDASLDDLKVSQGRCPNHDGMSCSFKQGLCGYEQEQELDDLDWLWHDGKGDDDAFLPVETHWHFYYAYLNTSAPQGSSGVMYTTEIRLSSPHCMVFNAHIHAEKGKSAVLEVLNVGEGTIADGQLLDRFEDLGPDWATLQVMLPPSERPMRLAFQGIIPINENFEHSTLAIDDIFIRAGGCDPPGYCTFDGYLCTWFNNEHMGSLVWESSGPGDLSLETRPFVDSTQRDHSGGFMFIEADEALSGEKAWLMSDRLAASGPHERCLIFWYHMYGAKGTSLSAHTYWEEFGQVTTLWGLRPTEARWDSGWQYAAAPFSNYVPIQLVFEAVLGSGFMGDVAIDDVLVASGGCALQPAEAKSGVNYTTPVLPTLEPPATSSPDMMYDCSFDENDLCAWTSDASEGTGNQILWQVATDQYSGGYAFLDVAGEDLGRGARGTLVSPPISGTAGSCLSFSYILDGLHELNILIMKETDLEEVWHVIGPIGTVWKDAHITVSSDAVYQIIFEGVRGDINKNSTHQTCQKLLTDYFSLLAEDLCDFEGGHTCGWHPATSLGPGTPCWELADGQYSHGDHTTGVSKGHVLKATNTWSSDENTALSNSSFYVSLGMSCVSFWYFSQPSTSVVIELFAVGESLDGGLVPPENIFGMPAGRLDEWFFVRIPVSYKLFRLQMSATFASPDNTSAVVVDDFRVQQGTCGLPGECNFNEGDLCGWIPSRTEKAYWEVIAGSDHTYGDLGGGLLALKAENHEPGDLAVIRSPPLGPFTATSLCMQLWVSMEEIEEGTLRVYVEPIGEEKVLVWSLSNSVQPGWQLGRAPLYNVTTGFYQVVLEGVLGVNQLDVLRVDDIMMFYGPCGIWPKKATPGAGTTTTTTSLPPISTTTQALEVRKWVQTRMASSAYELVVYGPSM</sequence>
<evidence type="ECO:0000256" key="1">
    <source>
        <dbReference type="SAM" id="MobiDB-lite"/>
    </source>
</evidence>
<feature type="compositionally biased region" description="Low complexity" evidence="1">
    <location>
        <begin position="38"/>
        <end position="59"/>
    </location>
</feature>
<keyword evidence="4" id="KW-1185">Reference proteome</keyword>
<dbReference type="Pfam" id="PF00629">
    <property type="entry name" value="MAM"/>
    <property type="match status" value="6"/>
</dbReference>
<dbReference type="EMBL" id="QCYY01004495">
    <property type="protein sequence ID" value="ROT60901.1"/>
    <property type="molecule type" value="Genomic_DNA"/>
</dbReference>
<accession>A0A3R7PBW7</accession>
<dbReference type="AlphaFoldDB" id="A0A3R7PBW7"/>
<organism evidence="3 4">
    <name type="scientific">Penaeus vannamei</name>
    <name type="common">Whiteleg shrimp</name>
    <name type="synonym">Litopenaeus vannamei</name>
    <dbReference type="NCBI Taxonomy" id="6689"/>
    <lineage>
        <taxon>Eukaryota</taxon>
        <taxon>Metazoa</taxon>
        <taxon>Ecdysozoa</taxon>
        <taxon>Arthropoda</taxon>
        <taxon>Crustacea</taxon>
        <taxon>Multicrustacea</taxon>
        <taxon>Malacostraca</taxon>
        <taxon>Eumalacostraca</taxon>
        <taxon>Eucarida</taxon>
        <taxon>Decapoda</taxon>
        <taxon>Dendrobranchiata</taxon>
        <taxon>Penaeoidea</taxon>
        <taxon>Penaeidae</taxon>
        <taxon>Penaeus</taxon>
    </lineage>
</organism>
<dbReference type="InterPro" id="IPR000998">
    <property type="entry name" value="MAM_dom"/>
</dbReference>
<feature type="domain" description="MAM" evidence="2">
    <location>
        <begin position="404"/>
        <end position="570"/>
    </location>
</feature>
<dbReference type="InterPro" id="IPR051560">
    <property type="entry name" value="MAM_domain-containing"/>
</dbReference>
<dbReference type="GO" id="GO:0016020">
    <property type="term" value="C:membrane"/>
    <property type="evidence" value="ECO:0007669"/>
    <property type="project" value="InterPro"/>
</dbReference>
<feature type="domain" description="MAM" evidence="2">
    <location>
        <begin position="752"/>
        <end position="914"/>
    </location>
</feature>
<dbReference type="InterPro" id="IPR013320">
    <property type="entry name" value="ConA-like_dom_sf"/>
</dbReference>
<dbReference type="PANTHER" id="PTHR23282">
    <property type="entry name" value="APICAL ENDOSOMAL GLYCOPROTEIN PRECURSOR"/>
    <property type="match status" value="1"/>
</dbReference>
<reference evidence="3 4" key="2">
    <citation type="submission" date="2019-01" db="EMBL/GenBank/DDBJ databases">
        <title>The decoding of complex shrimp genome reveals the adaptation for benthos swimmer, frequently molting mechanism and breeding impact on genome.</title>
        <authorList>
            <person name="Sun Y."/>
            <person name="Gao Y."/>
            <person name="Yu Y."/>
        </authorList>
    </citation>
    <scope>NUCLEOTIDE SEQUENCE [LARGE SCALE GENOMIC DNA]</scope>
    <source>
        <tissue evidence="3">Muscle</tissue>
    </source>
</reference>
<evidence type="ECO:0000313" key="4">
    <source>
        <dbReference type="Proteomes" id="UP000283509"/>
    </source>
</evidence>
<protein>
    <recommendedName>
        <fullName evidence="2">MAM domain-containing protein</fullName>
    </recommendedName>
</protein>
<dbReference type="PANTHER" id="PTHR23282:SF101">
    <property type="entry name" value="MAM DOMAIN-CONTAINING PROTEIN"/>
    <property type="match status" value="1"/>
</dbReference>
<evidence type="ECO:0000313" key="3">
    <source>
        <dbReference type="EMBL" id="ROT60901.1"/>
    </source>
</evidence>